<evidence type="ECO:0000256" key="9">
    <source>
        <dbReference type="SAM" id="Phobius"/>
    </source>
</evidence>
<evidence type="ECO:0000256" key="2">
    <source>
        <dbReference type="ARBA" id="ARBA00009575"/>
    </source>
</evidence>
<name>A0A5E4N0G9_9HEMI</name>
<feature type="transmembrane region" description="Helical" evidence="9">
    <location>
        <begin position="54"/>
        <end position="72"/>
    </location>
</feature>
<keyword evidence="5" id="KW-0999">Mitochondrion inner membrane</keyword>
<dbReference type="EMBL" id="CABPRJ010001447">
    <property type="protein sequence ID" value="VVC37429.1"/>
    <property type="molecule type" value="Genomic_DNA"/>
</dbReference>
<gene>
    <name evidence="10" type="ORF">CINCED_3A010908</name>
</gene>
<evidence type="ECO:0000256" key="4">
    <source>
        <dbReference type="ARBA" id="ARBA00022692"/>
    </source>
</evidence>
<feature type="transmembrane region" description="Helical" evidence="9">
    <location>
        <begin position="30"/>
        <end position="48"/>
    </location>
</feature>
<proteinExistence type="inferred from homology"/>
<evidence type="ECO:0000256" key="8">
    <source>
        <dbReference type="ARBA" id="ARBA00023136"/>
    </source>
</evidence>
<dbReference type="GO" id="GO:0005743">
    <property type="term" value="C:mitochondrial inner membrane"/>
    <property type="evidence" value="ECO:0007669"/>
    <property type="project" value="UniProtKB-SubCell"/>
</dbReference>
<evidence type="ECO:0000313" key="11">
    <source>
        <dbReference type="Proteomes" id="UP000325440"/>
    </source>
</evidence>
<dbReference type="InterPro" id="IPR022533">
    <property type="entry name" value="Cox20"/>
</dbReference>
<comment type="similarity">
    <text evidence="2">Belongs to the COX20 family.</text>
</comment>
<dbReference type="PANTHER" id="PTHR31586:SF1">
    <property type="entry name" value="CYTOCHROME C OXIDASE ASSEMBLY PROTEIN COX20, MITOCHONDRIAL"/>
    <property type="match status" value="1"/>
</dbReference>
<evidence type="ECO:0000256" key="5">
    <source>
        <dbReference type="ARBA" id="ARBA00022792"/>
    </source>
</evidence>
<reference evidence="10 11" key="1">
    <citation type="submission" date="2019-08" db="EMBL/GenBank/DDBJ databases">
        <authorList>
            <person name="Alioto T."/>
            <person name="Alioto T."/>
            <person name="Gomez Garrido J."/>
        </authorList>
    </citation>
    <scope>NUCLEOTIDE SEQUENCE [LARGE SCALE GENOMIC DNA]</scope>
</reference>
<protein>
    <recommendedName>
        <fullName evidence="3">Cytochrome c oxidase assembly protein COX20, mitochondrial</fullName>
    </recommendedName>
</protein>
<dbReference type="OrthoDB" id="14603at2759"/>
<dbReference type="PANTHER" id="PTHR31586">
    <property type="entry name" value="CYTOCHROME C OXIDASE PROTEIN 20"/>
    <property type="match status" value="1"/>
</dbReference>
<dbReference type="Proteomes" id="UP000325440">
    <property type="component" value="Unassembled WGS sequence"/>
</dbReference>
<keyword evidence="4 9" id="KW-0812">Transmembrane</keyword>
<evidence type="ECO:0000256" key="3">
    <source>
        <dbReference type="ARBA" id="ARBA00017689"/>
    </source>
</evidence>
<comment type="subcellular location">
    <subcellularLocation>
        <location evidence="1">Mitochondrion inner membrane</location>
    </subcellularLocation>
</comment>
<dbReference type="GO" id="GO:0033617">
    <property type="term" value="P:mitochondrial respiratory chain complex IV assembly"/>
    <property type="evidence" value="ECO:0007669"/>
    <property type="project" value="InterPro"/>
</dbReference>
<dbReference type="Pfam" id="PF12597">
    <property type="entry name" value="Cox20"/>
    <property type="match status" value="1"/>
</dbReference>
<keyword evidence="7" id="KW-0496">Mitochondrion</keyword>
<accession>A0A5E4N0G9</accession>
<evidence type="ECO:0000256" key="6">
    <source>
        <dbReference type="ARBA" id="ARBA00022989"/>
    </source>
</evidence>
<keyword evidence="6 9" id="KW-1133">Transmembrane helix</keyword>
<evidence type="ECO:0000256" key="1">
    <source>
        <dbReference type="ARBA" id="ARBA00004273"/>
    </source>
</evidence>
<evidence type="ECO:0000256" key="7">
    <source>
        <dbReference type="ARBA" id="ARBA00023128"/>
    </source>
</evidence>
<organism evidence="10 11">
    <name type="scientific">Cinara cedri</name>
    <dbReference type="NCBI Taxonomy" id="506608"/>
    <lineage>
        <taxon>Eukaryota</taxon>
        <taxon>Metazoa</taxon>
        <taxon>Ecdysozoa</taxon>
        <taxon>Arthropoda</taxon>
        <taxon>Hexapoda</taxon>
        <taxon>Insecta</taxon>
        <taxon>Pterygota</taxon>
        <taxon>Neoptera</taxon>
        <taxon>Paraneoptera</taxon>
        <taxon>Hemiptera</taxon>
        <taxon>Sternorrhyncha</taxon>
        <taxon>Aphidomorpha</taxon>
        <taxon>Aphidoidea</taxon>
        <taxon>Aphididae</taxon>
        <taxon>Lachninae</taxon>
        <taxon>Cinara</taxon>
    </lineage>
</organism>
<keyword evidence="8 9" id="KW-0472">Membrane</keyword>
<keyword evidence="11" id="KW-1185">Reference proteome</keyword>
<dbReference type="PRINTS" id="PR02049">
    <property type="entry name" value="PROTEINF36A"/>
</dbReference>
<dbReference type="AlphaFoldDB" id="A0A5E4N0G9"/>
<sequence>MASVSSDDEHKPVMLFGRDLSKIPCFRNSYLYGIIGGFAVGIGHFMFTSKVTKSTHIGFGSFIVLSSAYWSLCRYNHSYTEKQMNELKELISTKKSGINDIE</sequence>
<evidence type="ECO:0000313" key="10">
    <source>
        <dbReference type="EMBL" id="VVC37429.1"/>
    </source>
</evidence>